<evidence type="ECO:0000313" key="3">
    <source>
        <dbReference type="EMBL" id="CAI8050469.1"/>
    </source>
</evidence>
<feature type="domain" description="Death" evidence="2">
    <location>
        <begin position="165"/>
        <end position="233"/>
    </location>
</feature>
<feature type="compositionally biased region" description="Low complexity" evidence="1">
    <location>
        <begin position="115"/>
        <end position="141"/>
    </location>
</feature>
<dbReference type="Proteomes" id="UP001174909">
    <property type="component" value="Unassembled WGS sequence"/>
</dbReference>
<reference evidence="3" key="1">
    <citation type="submission" date="2023-03" db="EMBL/GenBank/DDBJ databases">
        <authorList>
            <person name="Steffen K."/>
            <person name="Cardenas P."/>
        </authorList>
    </citation>
    <scope>NUCLEOTIDE SEQUENCE</scope>
</reference>
<dbReference type="CDD" id="cd01670">
    <property type="entry name" value="Death"/>
    <property type="match status" value="1"/>
</dbReference>
<dbReference type="SUPFAM" id="SSF47986">
    <property type="entry name" value="DEATH domain"/>
    <property type="match status" value="1"/>
</dbReference>
<comment type="caution">
    <text evidence="3">The sequence shown here is derived from an EMBL/GenBank/DDBJ whole genome shotgun (WGS) entry which is preliminary data.</text>
</comment>
<evidence type="ECO:0000259" key="2">
    <source>
        <dbReference type="PROSITE" id="PS50017"/>
    </source>
</evidence>
<dbReference type="PROSITE" id="PS50017">
    <property type="entry name" value="DEATH_DOMAIN"/>
    <property type="match status" value="1"/>
</dbReference>
<dbReference type="AlphaFoldDB" id="A0AA35XAP8"/>
<proteinExistence type="predicted"/>
<feature type="non-terminal residue" evidence="3">
    <location>
        <position position="1"/>
    </location>
</feature>
<evidence type="ECO:0000256" key="1">
    <source>
        <dbReference type="SAM" id="MobiDB-lite"/>
    </source>
</evidence>
<keyword evidence="4" id="KW-1185">Reference proteome</keyword>
<dbReference type="InterPro" id="IPR011029">
    <property type="entry name" value="DEATH-like_dom_sf"/>
</dbReference>
<protein>
    <recommendedName>
        <fullName evidence="2">Death domain-containing protein</fullName>
    </recommendedName>
</protein>
<dbReference type="Gene3D" id="1.10.533.10">
    <property type="entry name" value="Death Domain, Fas"/>
    <property type="match status" value="1"/>
</dbReference>
<organism evidence="3 4">
    <name type="scientific">Geodia barretti</name>
    <name type="common">Barrett's horny sponge</name>
    <dbReference type="NCBI Taxonomy" id="519541"/>
    <lineage>
        <taxon>Eukaryota</taxon>
        <taxon>Metazoa</taxon>
        <taxon>Porifera</taxon>
        <taxon>Demospongiae</taxon>
        <taxon>Heteroscleromorpha</taxon>
        <taxon>Tetractinellida</taxon>
        <taxon>Astrophorina</taxon>
        <taxon>Geodiidae</taxon>
        <taxon>Geodia</taxon>
    </lineage>
</organism>
<feature type="compositionally biased region" description="Low complexity" evidence="1">
    <location>
        <begin position="96"/>
        <end position="108"/>
    </location>
</feature>
<feature type="region of interest" description="Disordered" evidence="1">
    <location>
        <begin position="93"/>
        <end position="143"/>
    </location>
</feature>
<dbReference type="InterPro" id="IPR000488">
    <property type="entry name" value="Death_dom"/>
</dbReference>
<gene>
    <name evidence="3" type="ORF">GBAR_LOCUS27719</name>
</gene>
<name>A0AA35XAP8_GEOBA</name>
<accession>A0AA35XAP8</accession>
<dbReference type="EMBL" id="CASHTH010003870">
    <property type="protein sequence ID" value="CAI8050469.1"/>
    <property type="molecule type" value="Genomic_DNA"/>
</dbReference>
<evidence type="ECO:0000313" key="4">
    <source>
        <dbReference type="Proteomes" id="UP001174909"/>
    </source>
</evidence>
<dbReference type="GO" id="GO:0007165">
    <property type="term" value="P:signal transduction"/>
    <property type="evidence" value="ECO:0007669"/>
    <property type="project" value="InterPro"/>
</dbReference>
<dbReference type="Pfam" id="PF00531">
    <property type="entry name" value="Death"/>
    <property type="match status" value="1"/>
</dbReference>
<sequence>HSTDYETLSSESITVLENTIDLQWPPITGWRVTPNRRPCQLTKDMLDSHQRIPYPPMIKLKIQPTTFNLRSTEVPVEIVGIREARKTFILNPKLRPGTSLSSPTSSGPFSPPLQSPQTPLTQSLATTRSLSSSSSLSDTATGAPKLDDVISRKSLAEIAKKITHWEPLGPYLYLTRPQEEEIVQKYRDYGMQKREFLEVWKVMKGEGATYRALITATEEAEDRQLADCVRSLLEK</sequence>